<protein>
    <submittedName>
        <fullName evidence="1">Uncharacterized protein</fullName>
    </submittedName>
</protein>
<dbReference type="Pfam" id="PF07893">
    <property type="entry name" value="DUF1668"/>
    <property type="match status" value="1"/>
</dbReference>
<dbReference type="AlphaFoldDB" id="A0A4U6T898"/>
<name>A0A4U6T898_SETVI</name>
<evidence type="ECO:0000313" key="1">
    <source>
        <dbReference type="EMBL" id="TKV97471.1"/>
    </source>
</evidence>
<keyword evidence="2" id="KW-1185">Reference proteome</keyword>
<dbReference type="PANTHER" id="PTHR33085:SF80">
    <property type="entry name" value="F-BOX ASSOCIATED DOMAIN-CONTAINING PROTEIN"/>
    <property type="match status" value="1"/>
</dbReference>
<dbReference type="EMBL" id="CM016560">
    <property type="protein sequence ID" value="TKV97471.1"/>
    <property type="molecule type" value="Genomic_DNA"/>
</dbReference>
<dbReference type="Gramene" id="TKV97471">
    <property type="protein sequence ID" value="TKV97471"/>
    <property type="gene ID" value="SEVIR_9G496700v2"/>
</dbReference>
<organism evidence="1 2">
    <name type="scientific">Setaria viridis</name>
    <name type="common">Green bristlegrass</name>
    <name type="synonym">Setaria italica subsp. viridis</name>
    <dbReference type="NCBI Taxonomy" id="4556"/>
    <lineage>
        <taxon>Eukaryota</taxon>
        <taxon>Viridiplantae</taxon>
        <taxon>Streptophyta</taxon>
        <taxon>Embryophyta</taxon>
        <taxon>Tracheophyta</taxon>
        <taxon>Spermatophyta</taxon>
        <taxon>Magnoliopsida</taxon>
        <taxon>Liliopsida</taxon>
        <taxon>Poales</taxon>
        <taxon>Poaceae</taxon>
        <taxon>PACMAD clade</taxon>
        <taxon>Panicoideae</taxon>
        <taxon>Panicodae</taxon>
        <taxon>Paniceae</taxon>
        <taxon>Cenchrinae</taxon>
        <taxon>Setaria</taxon>
    </lineage>
</organism>
<dbReference type="PANTHER" id="PTHR33085">
    <property type="entry name" value="OS12G0113100 PROTEIN-RELATED"/>
    <property type="match status" value="1"/>
</dbReference>
<reference evidence="1" key="1">
    <citation type="submission" date="2019-03" db="EMBL/GenBank/DDBJ databases">
        <title>WGS assembly of Setaria viridis.</title>
        <authorList>
            <person name="Huang P."/>
            <person name="Jenkins J."/>
            <person name="Grimwood J."/>
            <person name="Barry K."/>
            <person name="Healey A."/>
            <person name="Mamidi S."/>
            <person name="Sreedasyam A."/>
            <person name="Shu S."/>
            <person name="Feldman M."/>
            <person name="Wu J."/>
            <person name="Yu Y."/>
            <person name="Chen C."/>
            <person name="Johnson J."/>
            <person name="Rokhsar D."/>
            <person name="Baxter I."/>
            <person name="Schmutz J."/>
            <person name="Brutnell T."/>
            <person name="Kellogg E."/>
        </authorList>
    </citation>
    <scope>NUCLEOTIDE SEQUENCE [LARGE SCALE GENOMIC DNA]</scope>
</reference>
<dbReference type="InterPro" id="IPR012871">
    <property type="entry name" value="DUF1668_ORYSA"/>
</dbReference>
<accession>A0A4U6T898</accession>
<proteinExistence type="predicted"/>
<dbReference type="OMA" id="HGVESPW"/>
<dbReference type="Proteomes" id="UP000298652">
    <property type="component" value="Chromosome 9"/>
</dbReference>
<sequence>MSLVLLSPPPPPALPPALSRRSSASALLQALSTCATSMGIGSELSIYLDNDTVTHFDDSFIILNCGPWVWHRLPYPPFTRVDVSSYAVQPDGCILVSTRSHATGATATFIFDTKQYVWKPYGDWVLPFTGRGHYDPCTMASTGTGDTSNRLHPSPDWKCSKETVYNKNPAERHVSATLVHMRRGKFCLVECVSIDDVRADQELRETGADQELREPGVVDQLWQELWERQEEIWEPEKEILETEDPGSVPRCGRFMYRVKTFSLRYDANGDLKLKHCRVRCYSLPHEASTDFLLQDPVAFWL</sequence>
<evidence type="ECO:0000313" key="2">
    <source>
        <dbReference type="Proteomes" id="UP000298652"/>
    </source>
</evidence>
<gene>
    <name evidence="1" type="ORF">SEVIR_9G496700v2</name>
</gene>